<feature type="region of interest" description="Disordered" evidence="1">
    <location>
        <begin position="1"/>
        <end position="50"/>
    </location>
</feature>
<feature type="non-terminal residue" evidence="2">
    <location>
        <position position="50"/>
    </location>
</feature>
<evidence type="ECO:0000256" key="1">
    <source>
        <dbReference type="SAM" id="MobiDB-lite"/>
    </source>
</evidence>
<dbReference type="AlphaFoldDB" id="A0A6J4RTX6"/>
<proteinExistence type="predicted"/>
<feature type="non-terminal residue" evidence="2">
    <location>
        <position position="1"/>
    </location>
</feature>
<sequence length="50" mass="5408">CAPRLGPRAPPCSPTACGRWPPRGPRTIRSSSPPRWRTSPRPPSRGVTSC</sequence>
<evidence type="ECO:0000313" key="2">
    <source>
        <dbReference type="EMBL" id="CAA9477588.1"/>
    </source>
</evidence>
<reference evidence="2" key="1">
    <citation type="submission" date="2020-02" db="EMBL/GenBank/DDBJ databases">
        <authorList>
            <person name="Meier V. D."/>
        </authorList>
    </citation>
    <scope>NUCLEOTIDE SEQUENCE</scope>
    <source>
        <strain evidence="2">AVDCRST_MAG13</strain>
    </source>
</reference>
<feature type="compositionally biased region" description="Low complexity" evidence="1">
    <location>
        <begin position="25"/>
        <end position="39"/>
    </location>
</feature>
<accession>A0A6J4RTX6</accession>
<protein>
    <submittedName>
        <fullName evidence="2">Uncharacterized protein</fullName>
    </submittedName>
</protein>
<organism evidence="2">
    <name type="scientific">uncultured Solirubrobacteraceae bacterium</name>
    <dbReference type="NCBI Taxonomy" id="1162706"/>
    <lineage>
        <taxon>Bacteria</taxon>
        <taxon>Bacillati</taxon>
        <taxon>Actinomycetota</taxon>
        <taxon>Thermoleophilia</taxon>
        <taxon>Solirubrobacterales</taxon>
        <taxon>Solirubrobacteraceae</taxon>
        <taxon>environmental samples</taxon>
    </lineage>
</organism>
<gene>
    <name evidence="2" type="ORF">AVDCRST_MAG13-952</name>
</gene>
<dbReference type="EMBL" id="CADCVO010000146">
    <property type="protein sequence ID" value="CAA9477588.1"/>
    <property type="molecule type" value="Genomic_DNA"/>
</dbReference>
<name>A0A6J4RTX6_9ACTN</name>